<dbReference type="InterPro" id="IPR038156">
    <property type="entry name" value="PCS_N_sf"/>
</dbReference>
<dbReference type="InterPro" id="IPR040409">
    <property type="entry name" value="PCS-like"/>
</dbReference>
<dbReference type="InterPro" id="IPR038765">
    <property type="entry name" value="Papain-like_cys_pep_sf"/>
</dbReference>
<sequence>MAMAGLYRRLLPSPPAIDFASPQGKELFMEAIHSGTMENFYRLISYFQTQSEPAYCGLASLSMVLNALAIDPGRKWKGPWRWFDESMLDCCEPLEKVKARGISFGKLVCLAQCAGARVQAFRTNHSTINDFRKYVMECSTSDDCHLISSFMLVSRPHREPGLLYTLSCKHESWIGIAKYLMEDVPLLLKSESVKDIQKVISIIFTSLPSNFEEFIKWVAEVRRREDGAQGVSPEENARLSVKEEVLRQVQDTGLYKHVTEYLSSANSCRRNITTPNNGDNLPKLAASVCCHGAEILFGKSGSQGYCCRETCVKCLEANGRNPITVVCGTVVNGNSEQGVDMLLPSSESSSTCHCSGSKDHIWLHPAENDVLTALLLALPAETWSGIKEEKLLEEIYNLVSIENLPTFLQEEVFHLRRQLHLLKRCQENKVDEILHFSILISMAVAGLYRRVLPSPPAIEFASPQGKTLFSEALGDGTMEGFFKLISYYQTQSEPAYCGLATLSMVLNSLAIDPGRKWKGPWRWFDDSMLDCCEPLEKIKSEGITFGKVACLAHCNGAKVDAFRTNESSIEEFRKFVILCSSSENCHLITSYHRGHFKQSCRHESWNSVAMYLTEDVPLLLKLEDLKNIQHVLSVIFISPPADLREFIKWIAEIRIPEDENLILSEEEKERLTVKEEVLKLVRETELFKHVSKWLISESSLCKEVKSSGDDNTLPEIAAKVCCQGAQILCGKLCSVNEMCCKQTDVKLLKGDGERPVTVVSGSVLTNGTEQGVDMLVPSCRMGRSSLCTFDQGSCRGMHPSTGDVLTILLLALPDQTWSGIKDEKLREDITSLVTTERLPKLLQEEVLYLRRQIHFLMTDIAAS</sequence>
<dbReference type="GO" id="GO:0016756">
    <property type="term" value="F:glutathione gamma-glutamylcysteinyltransferase activity"/>
    <property type="evidence" value="ECO:0007669"/>
    <property type="project" value="UniProtKB-EC"/>
</dbReference>
<dbReference type="EMBL" id="JAATIQ010000080">
    <property type="protein sequence ID" value="KAF4387094.1"/>
    <property type="molecule type" value="Genomic_DNA"/>
</dbReference>
<keyword evidence="3" id="KW-0808">Transferase</keyword>
<keyword evidence="5" id="KW-0012">Acyltransferase</keyword>
<evidence type="ECO:0000259" key="6">
    <source>
        <dbReference type="PROSITE" id="PS51443"/>
    </source>
</evidence>
<dbReference type="PROSITE" id="PS51443">
    <property type="entry name" value="PCS"/>
    <property type="match status" value="2"/>
</dbReference>
<dbReference type="Proteomes" id="UP000583929">
    <property type="component" value="Unassembled WGS sequence"/>
</dbReference>
<dbReference type="GO" id="GO:0046872">
    <property type="term" value="F:metal ion binding"/>
    <property type="evidence" value="ECO:0007669"/>
    <property type="project" value="UniProtKB-KW"/>
</dbReference>
<dbReference type="InterPro" id="IPR015407">
    <property type="entry name" value="Phytochelatin_synthase_C"/>
</dbReference>
<dbReference type="Gene3D" id="3.90.70.30">
    <property type="entry name" value="Phytochelatin synthase, N-terminal domain"/>
    <property type="match status" value="2"/>
</dbReference>
<evidence type="ECO:0000256" key="5">
    <source>
        <dbReference type="ARBA" id="ARBA00023315"/>
    </source>
</evidence>
<accession>A0A7J6GVY0</accession>
<dbReference type="GO" id="GO:0046938">
    <property type="term" value="P:phytochelatin biosynthetic process"/>
    <property type="evidence" value="ECO:0007669"/>
    <property type="project" value="InterPro"/>
</dbReference>
<dbReference type="AlphaFoldDB" id="A0A7J6GVY0"/>
<evidence type="ECO:0000256" key="3">
    <source>
        <dbReference type="ARBA" id="ARBA00022679"/>
    </source>
</evidence>
<evidence type="ECO:0000256" key="4">
    <source>
        <dbReference type="ARBA" id="ARBA00022723"/>
    </source>
</evidence>
<dbReference type="EC" id="2.3.2.15" evidence="1"/>
<evidence type="ECO:0000313" key="8">
    <source>
        <dbReference type="Proteomes" id="UP000583929"/>
    </source>
</evidence>
<comment type="caution">
    <text evidence="7">The sequence shown here is derived from an EMBL/GenBank/DDBJ whole genome shotgun (WGS) entry which is preliminary data.</text>
</comment>
<evidence type="ECO:0000256" key="1">
    <source>
        <dbReference type="ARBA" id="ARBA00012468"/>
    </source>
</evidence>
<dbReference type="GO" id="GO:0098849">
    <property type="term" value="P:cellular detoxification of cadmium ion"/>
    <property type="evidence" value="ECO:0007669"/>
    <property type="project" value="TreeGrafter"/>
</dbReference>
<dbReference type="Pfam" id="PF09328">
    <property type="entry name" value="Phytochelatin_C"/>
    <property type="match status" value="2"/>
</dbReference>
<keyword evidence="8" id="KW-1185">Reference proteome</keyword>
<organism evidence="7 8">
    <name type="scientific">Cannabis sativa</name>
    <name type="common">Hemp</name>
    <name type="synonym">Marijuana</name>
    <dbReference type="NCBI Taxonomy" id="3483"/>
    <lineage>
        <taxon>Eukaryota</taxon>
        <taxon>Viridiplantae</taxon>
        <taxon>Streptophyta</taxon>
        <taxon>Embryophyta</taxon>
        <taxon>Tracheophyta</taxon>
        <taxon>Spermatophyta</taxon>
        <taxon>Magnoliopsida</taxon>
        <taxon>eudicotyledons</taxon>
        <taxon>Gunneridae</taxon>
        <taxon>Pentapetalae</taxon>
        <taxon>rosids</taxon>
        <taxon>fabids</taxon>
        <taxon>Rosales</taxon>
        <taxon>Cannabaceae</taxon>
        <taxon>Cannabis</taxon>
    </lineage>
</organism>
<feature type="domain" description="Peptidase C83" evidence="6">
    <location>
        <begin position="442"/>
        <end position="678"/>
    </location>
</feature>
<protein>
    <recommendedName>
        <fullName evidence="1">glutathione gamma-glutamylcysteinyltransferase</fullName>
        <ecNumber evidence="1">2.3.2.15</ecNumber>
    </recommendedName>
</protein>
<gene>
    <name evidence="7" type="ORF">G4B88_024666</name>
</gene>
<dbReference type="Pfam" id="PF05023">
    <property type="entry name" value="Phytochelatin"/>
    <property type="match status" value="1"/>
</dbReference>
<keyword evidence="2" id="KW-0104">Cadmium</keyword>
<dbReference type="SUPFAM" id="SSF54001">
    <property type="entry name" value="Cysteine proteinases"/>
    <property type="match status" value="2"/>
</dbReference>
<feature type="domain" description="Peptidase C83" evidence="6">
    <location>
        <begin position="1"/>
        <end position="226"/>
    </location>
</feature>
<evidence type="ECO:0000313" key="7">
    <source>
        <dbReference type="EMBL" id="KAF4387094.1"/>
    </source>
</evidence>
<dbReference type="InterPro" id="IPR007719">
    <property type="entry name" value="PCS_N"/>
</dbReference>
<dbReference type="PANTHER" id="PTHR33447">
    <property type="entry name" value="GLUTATHIONE GAMMA-GLUTAMYLCYSTEINYLTRANSFERASE"/>
    <property type="match status" value="1"/>
</dbReference>
<keyword evidence="4" id="KW-0479">Metal-binding</keyword>
<proteinExistence type="predicted"/>
<evidence type="ECO:0000256" key="2">
    <source>
        <dbReference type="ARBA" id="ARBA00022539"/>
    </source>
</evidence>
<reference evidence="7 8" key="1">
    <citation type="journal article" date="2020" name="bioRxiv">
        <title>Sequence and annotation of 42 cannabis genomes reveals extensive copy number variation in cannabinoid synthesis and pathogen resistance genes.</title>
        <authorList>
            <person name="Mckernan K.J."/>
            <person name="Helbert Y."/>
            <person name="Kane L.T."/>
            <person name="Ebling H."/>
            <person name="Zhang L."/>
            <person name="Liu B."/>
            <person name="Eaton Z."/>
            <person name="Mclaughlin S."/>
            <person name="Kingan S."/>
            <person name="Baybayan P."/>
            <person name="Concepcion G."/>
            <person name="Jordan M."/>
            <person name="Riva A."/>
            <person name="Barbazuk W."/>
            <person name="Harkins T."/>
        </authorList>
    </citation>
    <scope>NUCLEOTIDE SEQUENCE [LARGE SCALE GENOMIC DNA]</scope>
    <source>
        <strain evidence="8">cv. Jamaican Lion 4</strain>
        <tissue evidence="7">Leaf</tissue>
    </source>
</reference>
<name>A0A7J6GVY0_CANSA</name>
<dbReference type="PANTHER" id="PTHR33447:SF19">
    <property type="entry name" value="GLUTATHIONE GAMMA-GLUTAMYLCYSTEINYLTRANSFERASE"/>
    <property type="match status" value="1"/>
</dbReference>
<dbReference type="GO" id="GO:0010273">
    <property type="term" value="P:detoxification of copper ion"/>
    <property type="evidence" value="ECO:0007669"/>
    <property type="project" value="TreeGrafter"/>
</dbReference>